<dbReference type="GeneID" id="34613739"/>
<accession>A0A1L9SBG4</accession>
<organism evidence="1 2">
    <name type="scientific">Penicilliopsis zonata CBS 506.65</name>
    <dbReference type="NCBI Taxonomy" id="1073090"/>
    <lineage>
        <taxon>Eukaryota</taxon>
        <taxon>Fungi</taxon>
        <taxon>Dikarya</taxon>
        <taxon>Ascomycota</taxon>
        <taxon>Pezizomycotina</taxon>
        <taxon>Eurotiomycetes</taxon>
        <taxon>Eurotiomycetidae</taxon>
        <taxon>Eurotiales</taxon>
        <taxon>Aspergillaceae</taxon>
        <taxon>Penicilliopsis</taxon>
    </lineage>
</organism>
<dbReference type="VEuPathDB" id="FungiDB:ASPZODRAFT_18691"/>
<dbReference type="Proteomes" id="UP000184188">
    <property type="component" value="Unassembled WGS sequence"/>
</dbReference>
<dbReference type="OrthoDB" id="4364702at2759"/>
<keyword evidence="2" id="KW-1185">Reference proteome</keyword>
<gene>
    <name evidence="1" type="ORF">ASPZODRAFT_18691</name>
</gene>
<proteinExistence type="predicted"/>
<protein>
    <submittedName>
        <fullName evidence="1">Uncharacterized protein</fullName>
    </submittedName>
</protein>
<sequence>MKGEASNSNIQTLYDILGSIKVPPEDVFASGAHVSQITFGNSTDAVTLPVSVKLTRSTSSATTIRDLSGLADVSDVSLDRRTTTYMEEIITVECMDPPEGEYFLLSYIAQKRLYALICTYVEIESAGFWSVVGLTVSNLACGANLQYVCTGFFTLAAAETGYYISAGIRENCDATFKSIMDTCRKRGGVSTVEIIETKKKFLAVGVASGASEPVALYIEGTTDELCETYTCDGQCKKA</sequence>
<evidence type="ECO:0000313" key="1">
    <source>
        <dbReference type="EMBL" id="OJJ44501.1"/>
    </source>
</evidence>
<dbReference type="RefSeq" id="XP_022579011.1">
    <property type="nucleotide sequence ID" value="XM_022727275.1"/>
</dbReference>
<evidence type="ECO:0000313" key="2">
    <source>
        <dbReference type="Proteomes" id="UP000184188"/>
    </source>
</evidence>
<dbReference type="AlphaFoldDB" id="A0A1L9SBG4"/>
<reference evidence="2" key="1">
    <citation type="journal article" date="2017" name="Genome Biol.">
        <title>Comparative genomics reveals high biological diversity and specific adaptations in the industrially and medically important fungal genus Aspergillus.</title>
        <authorList>
            <person name="de Vries R.P."/>
            <person name="Riley R."/>
            <person name="Wiebenga A."/>
            <person name="Aguilar-Osorio G."/>
            <person name="Amillis S."/>
            <person name="Uchima C.A."/>
            <person name="Anderluh G."/>
            <person name="Asadollahi M."/>
            <person name="Askin M."/>
            <person name="Barry K."/>
            <person name="Battaglia E."/>
            <person name="Bayram O."/>
            <person name="Benocci T."/>
            <person name="Braus-Stromeyer S.A."/>
            <person name="Caldana C."/>
            <person name="Canovas D."/>
            <person name="Cerqueira G.C."/>
            <person name="Chen F."/>
            <person name="Chen W."/>
            <person name="Choi C."/>
            <person name="Clum A."/>
            <person name="Dos Santos R.A."/>
            <person name="Damasio A.R."/>
            <person name="Diallinas G."/>
            <person name="Emri T."/>
            <person name="Fekete E."/>
            <person name="Flipphi M."/>
            <person name="Freyberg S."/>
            <person name="Gallo A."/>
            <person name="Gournas C."/>
            <person name="Habgood R."/>
            <person name="Hainaut M."/>
            <person name="Harispe M.L."/>
            <person name="Henrissat B."/>
            <person name="Hilden K.S."/>
            <person name="Hope R."/>
            <person name="Hossain A."/>
            <person name="Karabika E."/>
            <person name="Karaffa L."/>
            <person name="Karanyi Z."/>
            <person name="Krasevec N."/>
            <person name="Kuo A."/>
            <person name="Kusch H."/>
            <person name="LaButti K."/>
            <person name="Lagendijk E.L."/>
            <person name="Lapidus A."/>
            <person name="Levasseur A."/>
            <person name="Lindquist E."/>
            <person name="Lipzen A."/>
            <person name="Logrieco A.F."/>
            <person name="MacCabe A."/>
            <person name="Maekelae M.R."/>
            <person name="Malavazi I."/>
            <person name="Melin P."/>
            <person name="Meyer V."/>
            <person name="Mielnichuk N."/>
            <person name="Miskei M."/>
            <person name="Molnar A.P."/>
            <person name="Mule G."/>
            <person name="Ngan C.Y."/>
            <person name="Orejas M."/>
            <person name="Orosz E."/>
            <person name="Ouedraogo J.P."/>
            <person name="Overkamp K.M."/>
            <person name="Park H.-S."/>
            <person name="Perrone G."/>
            <person name="Piumi F."/>
            <person name="Punt P.J."/>
            <person name="Ram A.F."/>
            <person name="Ramon A."/>
            <person name="Rauscher S."/>
            <person name="Record E."/>
            <person name="Riano-Pachon D.M."/>
            <person name="Robert V."/>
            <person name="Roehrig J."/>
            <person name="Ruller R."/>
            <person name="Salamov A."/>
            <person name="Salih N.S."/>
            <person name="Samson R.A."/>
            <person name="Sandor E."/>
            <person name="Sanguinetti M."/>
            <person name="Schuetze T."/>
            <person name="Sepcic K."/>
            <person name="Shelest E."/>
            <person name="Sherlock G."/>
            <person name="Sophianopoulou V."/>
            <person name="Squina F.M."/>
            <person name="Sun H."/>
            <person name="Susca A."/>
            <person name="Todd R.B."/>
            <person name="Tsang A."/>
            <person name="Unkles S.E."/>
            <person name="van de Wiele N."/>
            <person name="van Rossen-Uffink D."/>
            <person name="Oliveira J.V."/>
            <person name="Vesth T.C."/>
            <person name="Visser J."/>
            <person name="Yu J.-H."/>
            <person name="Zhou M."/>
            <person name="Andersen M.R."/>
            <person name="Archer D.B."/>
            <person name="Baker S.E."/>
            <person name="Benoit I."/>
            <person name="Brakhage A.A."/>
            <person name="Braus G.H."/>
            <person name="Fischer R."/>
            <person name="Frisvad J.C."/>
            <person name="Goldman G.H."/>
            <person name="Houbraken J."/>
            <person name="Oakley B."/>
            <person name="Pocsi I."/>
            <person name="Scazzocchio C."/>
            <person name="Seiboth B."/>
            <person name="vanKuyk P.A."/>
            <person name="Wortman J."/>
            <person name="Dyer P.S."/>
            <person name="Grigoriev I.V."/>
        </authorList>
    </citation>
    <scope>NUCLEOTIDE SEQUENCE [LARGE SCALE GENOMIC DNA]</scope>
    <source>
        <strain evidence="2">CBS 506.65</strain>
    </source>
</reference>
<name>A0A1L9SBG4_9EURO</name>
<dbReference type="EMBL" id="KV878348">
    <property type="protein sequence ID" value="OJJ44501.1"/>
    <property type="molecule type" value="Genomic_DNA"/>
</dbReference>